<dbReference type="AlphaFoldDB" id="A0A265UWL5"/>
<dbReference type="Pfam" id="PF00581">
    <property type="entry name" value="Rhodanese"/>
    <property type="match status" value="2"/>
</dbReference>
<dbReference type="SUPFAM" id="SSF56281">
    <property type="entry name" value="Metallo-hydrolase/oxidoreductase"/>
    <property type="match status" value="1"/>
</dbReference>
<dbReference type="InterPro" id="IPR036873">
    <property type="entry name" value="Rhodanese-like_dom_sf"/>
</dbReference>
<dbReference type="Pfam" id="PF00753">
    <property type="entry name" value="Lactamase_B"/>
    <property type="match status" value="1"/>
</dbReference>
<dbReference type="Gene3D" id="3.40.250.10">
    <property type="entry name" value="Rhodanese-like domain"/>
    <property type="match status" value="2"/>
</dbReference>
<dbReference type="InterPro" id="IPR001763">
    <property type="entry name" value="Rhodanese-like_dom"/>
</dbReference>
<evidence type="ECO:0000256" key="1">
    <source>
        <dbReference type="ARBA" id="ARBA00022723"/>
    </source>
</evidence>
<dbReference type="OrthoDB" id="9784009at2"/>
<evidence type="ECO:0000259" key="2">
    <source>
        <dbReference type="PROSITE" id="PS50206"/>
    </source>
</evidence>
<protein>
    <submittedName>
        <fullName evidence="3">MBL fold metallo-hydrolase</fullName>
    </submittedName>
</protein>
<dbReference type="Gene3D" id="3.60.15.10">
    <property type="entry name" value="Ribonuclease Z/Hydroxyacylglutathione hydrolase-like"/>
    <property type="match status" value="1"/>
</dbReference>
<feature type="domain" description="Rhodanese" evidence="2">
    <location>
        <begin position="364"/>
        <end position="447"/>
    </location>
</feature>
<dbReference type="InterPro" id="IPR001279">
    <property type="entry name" value="Metallo-B-lactamas"/>
</dbReference>
<reference evidence="3 4" key="1">
    <citation type="submission" date="2017-05" db="EMBL/GenBank/DDBJ databases">
        <title>The draft genome sequence of Idiomarina salinarum WNB302.</title>
        <authorList>
            <person name="Sun Y."/>
            <person name="Chen B."/>
            <person name="Du Z."/>
        </authorList>
    </citation>
    <scope>NUCLEOTIDE SEQUENCE [LARGE SCALE GENOMIC DNA]</scope>
    <source>
        <strain evidence="3 4">WNB302</strain>
    </source>
</reference>
<gene>
    <name evidence="3" type="ORF">CA834_03480</name>
</gene>
<dbReference type="PROSITE" id="PS50206">
    <property type="entry name" value="RHODANESE_3"/>
    <property type="match status" value="2"/>
</dbReference>
<dbReference type="InterPro" id="IPR036866">
    <property type="entry name" value="RibonucZ/Hydroxyglut_hydro"/>
</dbReference>
<keyword evidence="3" id="KW-0378">Hydrolase</keyword>
<sequence length="447" mass="50430">MNIIQFEDKPLAHYSYAIISQDKMVLVDPSRDPKRYYKLAEKNNAKIVAVFETHPHADFVSSHLQIHKETGATIYVSKMVGANYPHKTFDDGDTFNLGDVMFFAINTPGHSPDSITIIAKRKEDYAMFSGDTLFIGDVGRPDLREKAGNMKAKREALAKSMYQTMQTKFNGLPDHTVVYPAHGAGSLCGKNMSTDASSTLGRERKENWAFKNLSEDEFVNHILADQPFIPSYFGFNVDINKSGADNFERSIAQPEFHLKAQGVQEKDVLIVDVRSAEQYKQNHIKGSINIMAKTEDDKLETWLGSIVVPEEKFYVVLNSVEDKVDVLHRIAKIGYEKQVIGLLTLDDSTFETSETLNLEDFKKHPDHYTIVDIRNKSEVVEEKFFENAIYHPLDELRDTANEIPKNKPIVVHCAGGYRSSAGTSILQKALEGVKVYDLSDAIIHFKN</sequence>
<dbReference type="CDD" id="cd07724">
    <property type="entry name" value="POD-like_MBL-fold"/>
    <property type="match status" value="1"/>
</dbReference>
<evidence type="ECO:0000313" key="3">
    <source>
        <dbReference type="EMBL" id="OZV69698.1"/>
    </source>
</evidence>
<dbReference type="GO" id="GO:0050313">
    <property type="term" value="F:sulfur dioxygenase activity"/>
    <property type="evidence" value="ECO:0007669"/>
    <property type="project" value="InterPro"/>
</dbReference>
<dbReference type="InterPro" id="IPR051682">
    <property type="entry name" value="Mito_Persulfide_Diox"/>
</dbReference>
<accession>A0A265UWL5</accession>
<dbReference type="SMART" id="SM00849">
    <property type="entry name" value="Lactamase_B"/>
    <property type="match status" value="1"/>
</dbReference>
<feature type="domain" description="Rhodanese" evidence="2">
    <location>
        <begin position="264"/>
        <end position="316"/>
    </location>
</feature>
<keyword evidence="4" id="KW-1185">Reference proteome</keyword>
<dbReference type="PANTHER" id="PTHR43084">
    <property type="entry name" value="PERSULFIDE DIOXYGENASE ETHE1"/>
    <property type="match status" value="1"/>
</dbReference>
<dbReference type="RefSeq" id="WP_094967290.1">
    <property type="nucleotide sequence ID" value="NZ_NGJN01000002.1"/>
</dbReference>
<dbReference type="GO" id="GO:0006749">
    <property type="term" value="P:glutathione metabolic process"/>
    <property type="evidence" value="ECO:0007669"/>
    <property type="project" value="InterPro"/>
</dbReference>
<dbReference type="SMART" id="SM00450">
    <property type="entry name" value="RHOD"/>
    <property type="match status" value="1"/>
</dbReference>
<organism evidence="3 4">
    <name type="scientific">Winogradskyella aurantia</name>
    <dbReference type="NCBI Taxonomy" id="1915063"/>
    <lineage>
        <taxon>Bacteria</taxon>
        <taxon>Pseudomonadati</taxon>
        <taxon>Bacteroidota</taxon>
        <taxon>Flavobacteriia</taxon>
        <taxon>Flavobacteriales</taxon>
        <taxon>Flavobacteriaceae</taxon>
        <taxon>Winogradskyella</taxon>
    </lineage>
</organism>
<dbReference type="GO" id="GO:0070813">
    <property type="term" value="P:hydrogen sulfide metabolic process"/>
    <property type="evidence" value="ECO:0007669"/>
    <property type="project" value="TreeGrafter"/>
</dbReference>
<proteinExistence type="predicted"/>
<comment type="caution">
    <text evidence="3">The sequence shown here is derived from an EMBL/GenBank/DDBJ whole genome shotgun (WGS) entry which is preliminary data.</text>
</comment>
<name>A0A265UWL5_9FLAO</name>
<dbReference type="PANTHER" id="PTHR43084:SF1">
    <property type="entry name" value="PERSULFIDE DIOXYGENASE ETHE1, MITOCHONDRIAL"/>
    <property type="match status" value="1"/>
</dbReference>
<dbReference type="SUPFAM" id="SSF52821">
    <property type="entry name" value="Rhodanese/Cell cycle control phosphatase"/>
    <property type="match status" value="2"/>
</dbReference>
<keyword evidence="1" id="KW-0479">Metal-binding</keyword>
<dbReference type="InterPro" id="IPR044528">
    <property type="entry name" value="POD-like_MBL-fold"/>
</dbReference>
<dbReference type="GO" id="GO:0016787">
    <property type="term" value="F:hydrolase activity"/>
    <property type="evidence" value="ECO:0007669"/>
    <property type="project" value="UniProtKB-KW"/>
</dbReference>
<dbReference type="Proteomes" id="UP000216840">
    <property type="component" value="Unassembled WGS sequence"/>
</dbReference>
<dbReference type="GO" id="GO:0046872">
    <property type="term" value="F:metal ion binding"/>
    <property type="evidence" value="ECO:0007669"/>
    <property type="project" value="UniProtKB-KW"/>
</dbReference>
<evidence type="ECO:0000313" key="4">
    <source>
        <dbReference type="Proteomes" id="UP000216840"/>
    </source>
</evidence>
<dbReference type="EMBL" id="NGJN01000002">
    <property type="protein sequence ID" value="OZV69698.1"/>
    <property type="molecule type" value="Genomic_DNA"/>
</dbReference>